<accession>D9UBN5</accession>
<dbReference type="Pfam" id="PF01841">
    <property type="entry name" value="Transglut_core"/>
    <property type="match status" value="1"/>
</dbReference>
<feature type="domain" description="Transglutaminase-like" evidence="2">
    <location>
        <begin position="32"/>
        <end position="142"/>
    </location>
</feature>
<dbReference type="PANTHER" id="PTHR33490:SF3">
    <property type="entry name" value="CONSERVED INTEGRAL MEMBRANE PROTEIN"/>
    <property type="match status" value="1"/>
</dbReference>
<feature type="non-terminal residue" evidence="3">
    <location>
        <position position="328"/>
    </location>
</feature>
<proteinExistence type="predicted"/>
<dbReference type="InterPro" id="IPR038765">
    <property type="entry name" value="Papain-like_cys_pep_sf"/>
</dbReference>
<gene>
    <name evidence="3" type="primary">c101_01c</name>
</gene>
<dbReference type="Gene3D" id="3.10.620.30">
    <property type="match status" value="1"/>
</dbReference>
<evidence type="ECO:0000313" key="3">
    <source>
        <dbReference type="EMBL" id="CBW45675.1"/>
    </source>
</evidence>
<name>D9UBN5_STRPR</name>
<dbReference type="InterPro" id="IPR002931">
    <property type="entry name" value="Transglutaminase-like"/>
</dbReference>
<sequence>MTTRLSTGALEATEFLDHETEQVRAFVADALPPGATTPTEQAVALYYAVRDTVRYEVYGADLTRQGLRASTVAAGRSGMCLHKSVLYAAGLRSLGIPARLVLTDVRNHLASEKLVSLLGGDVFHQHCLTSVRLEGQWVRATPVFNKNLCRLYRMAPLDFDGTADSVHHPFDLKGRRQMEFLRFHGEFDDLPYEAVLADLRAAHPGLFGAGNDRLPGRIPGTQRPPGRRPPDAGQKLRGPHPRGRVKPAPPLPGQNGSAWGTHSPGGRPNLNPQIITGFPAQPSGRASNPSWLPYPRTRRGCKGLWGRKVPLGKLTVSPPRSGGSSAPD</sequence>
<feature type="region of interest" description="Disordered" evidence="1">
    <location>
        <begin position="206"/>
        <end position="328"/>
    </location>
</feature>
<reference evidence="3" key="1">
    <citation type="submission" date="2010-06" db="EMBL/GenBank/DDBJ databases">
        <authorList>
            <person name="Mast Y.J."/>
        </authorList>
    </citation>
    <scope>NUCLEOTIDE SEQUENCE</scope>
    <source>
        <strain evidence="3">Pr11</strain>
    </source>
</reference>
<protein>
    <submittedName>
        <fullName evidence="3">Uncharacterized protein c101_01c</fullName>
    </submittedName>
</protein>
<evidence type="ECO:0000259" key="2">
    <source>
        <dbReference type="Pfam" id="PF01841"/>
    </source>
</evidence>
<dbReference type="SUPFAM" id="SSF54001">
    <property type="entry name" value="Cysteine proteinases"/>
    <property type="match status" value="1"/>
</dbReference>
<reference evidence="3" key="2">
    <citation type="journal article" date="2011" name="Microb. Biotechnol.">
        <title>Characterization of the 'pristinamycin supercluster' of Streptomyces pristinaespiralis.</title>
        <authorList>
            <person name="Mast Y."/>
            <person name="Weber T."/>
            <person name="Golz M."/>
            <person name="Ort-Winklbauer R."/>
            <person name="Gondran A."/>
            <person name="Wohlleben W."/>
            <person name="Schinko E."/>
        </authorList>
    </citation>
    <scope>NUCLEOTIDE SEQUENCE</scope>
    <source>
        <strain evidence="3">Pr11</strain>
    </source>
</reference>
<dbReference type="PANTHER" id="PTHR33490">
    <property type="entry name" value="BLR5614 PROTEIN-RELATED"/>
    <property type="match status" value="1"/>
</dbReference>
<evidence type="ECO:0000256" key="1">
    <source>
        <dbReference type="SAM" id="MobiDB-lite"/>
    </source>
</evidence>
<dbReference type="EMBL" id="FR682000">
    <property type="protein sequence ID" value="CBW45675.1"/>
    <property type="molecule type" value="Genomic_DNA"/>
</dbReference>
<dbReference type="AlphaFoldDB" id="D9UBN5"/>
<organism evidence="3">
    <name type="scientific">Streptomyces pristinaespiralis</name>
    <dbReference type="NCBI Taxonomy" id="38300"/>
    <lineage>
        <taxon>Bacteria</taxon>
        <taxon>Bacillati</taxon>
        <taxon>Actinomycetota</taxon>
        <taxon>Actinomycetes</taxon>
        <taxon>Kitasatosporales</taxon>
        <taxon>Streptomycetaceae</taxon>
        <taxon>Streptomyces</taxon>
    </lineage>
</organism>